<dbReference type="OrthoDB" id="5976830at2759"/>
<accession>A0A6G0VRE2</accession>
<sequence>MKLGMAFPNPSIIDMRRSVSGFSIDTQFAVLLCDCFKSYSGVTAELPSPKTLMKFEHWERTRNHPFAIYADLSLYYKKMIAIQHYL</sequence>
<proteinExistence type="predicted"/>
<evidence type="ECO:0000313" key="2">
    <source>
        <dbReference type="Proteomes" id="UP000478052"/>
    </source>
</evidence>
<reference evidence="1 2" key="1">
    <citation type="submission" date="2019-08" db="EMBL/GenBank/DDBJ databases">
        <title>Whole genome of Aphis craccivora.</title>
        <authorList>
            <person name="Voronova N.V."/>
            <person name="Shulinski R.S."/>
            <person name="Bandarenka Y.V."/>
            <person name="Zhorov D.G."/>
            <person name="Warner D."/>
        </authorList>
    </citation>
    <scope>NUCLEOTIDE SEQUENCE [LARGE SCALE GENOMIC DNA]</scope>
    <source>
        <strain evidence="1">180601</strain>
        <tissue evidence="1">Whole Body</tissue>
    </source>
</reference>
<gene>
    <name evidence="1" type="ORF">FWK35_00022730</name>
</gene>
<keyword evidence="2" id="KW-1185">Reference proteome</keyword>
<protein>
    <submittedName>
        <fullName evidence="1">BTB domain-containing protein</fullName>
    </submittedName>
</protein>
<evidence type="ECO:0000313" key="1">
    <source>
        <dbReference type="EMBL" id="KAF0705006.1"/>
    </source>
</evidence>
<dbReference type="AlphaFoldDB" id="A0A6G0VRE2"/>
<organism evidence="1 2">
    <name type="scientific">Aphis craccivora</name>
    <name type="common">Cowpea aphid</name>
    <dbReference type="NCBI Taxonomy" id="307492"/>
    <lineage>
        <taxon>Eukaryota</taxon>
        <taxon>Metazoa</taxon>
        <taxon>Ecdysozoa</taxon>
        <taxon>Arthropoda</taxon>
        <taxon>Hexapoda</taxon>
        <taxon>Insecta</taxon>
        <taxon>Pterygota</taxon>
        <taxon>Neoptera</taxon>
        <taxon>Paraneoptera</taxon>
        <taxon>Hemiptera</taxon>
        <taxon>Sternorrhyncha</taxon>
        <taxon>Aphidomorpha</taxon>
        <taxon>Aphidoidea</taxon>
        <taxon>Aphididae</taxon>
        <taxon>Aphidini</taxon>
        <taxon>Aphis</taxon>
        <taxon>Aphis</taxon>
    </lineage>
</organism>
<comment type="caution">
    <text evidence="1">The sequence shown here is derived from an EMBL/GenBank/DDBJ whole genome shotgun (WGS) entry which is preliminary data.</text>
</comment>
<name>A0A6G0VRE2_APHCR</name>
<dbReference type="Proteomes" id="UP000478052">
    <property type="component" value="Unassembled WGS sequence"/>
</dbReference>
<dbReference type="EMBL" id="VUJU01013390">
    <property type="protein sequence ID" value="KAF0705006.1"/>
    <property type="molecule type" value="Genomic_DNA"/>
</dbReference>